<dbReference type="Proteomes" id="UP000774326">
    <property type="component" value="Unassembled WGS sequence"/>
</dbReference>
<sequence length="157" mass="17026">MVEKTTKDIRTYFKIAQINLKKTQLESSLMCGGTKGNVSVVLWHLEVGDRETVLPFAVLDLVVEGQVPVVSSVDQSGSGLAVSWVVEASSGTTSNFVSLTIVVLVVRSLTVTSHQGDNWENTALFGVTVGVEEQTQTLEVILSTENWTLFQLVLGDK</sequence>
<reference evidence="1" key="2">
    <citation type="submission" date="2021-01" db="EMBL/GenBank/DDBJ databases">
        <authorList>
            <person name="Schikora-Tamarit M.A."/>
        </authorList>
    </citation>
    <scope>NUCLEOTIDE SEQUENCE</scope>
    <source>
        <strain evidence="1">CBS2887</strain>
    </source>
</reference>
<accession>A0A9P8Q5Y3</accession>
<dbReference type="AlphaFoldDB" id="A0A9P8Q5Y3"/>
<reference evidence="1" key="1">
    <citation type="journal article" date="2021" name="Open Biol.">
        <title>Shared evolutionary footprints suggest mitochondrial oxidative damage underlies multiple complex I losses in fungi.</title>
        <authorList>
            <person name="Schikora-Tamarit M.A."/>
            <person name="Marcet-Houben M."/>
            <person name="Nosek J."/>
            <person name="Gabaldon T."/>
        </authorList>
    </citation>
    <scope>NUCLEOTIDE SEQUENCE</scope>
    <source>
        <strain evidence="1">CBS2887</strain>
    </source>
</reference>
<evidence type="ECO:0000313" key="1">
    <source>
        <dbReference type="EMBL" id="KAH3684947.1"/>
    </source>
</evidence>
<gene>
    <name evidence="1" type="ORF">WICPIJ_004079</name>
</gene>
<proteinExistence type="predicted"/>
<organism evidence="1 2">
    <name type="scientific">Wickerhamomyces pijperi</name>
    <name type="common">Yeast</name>
    <name type="synonym">Pichia pijperi</name>
    <dbReference type="NCBI Taxonomy" id="599730"/>
    <lineage>
        <taxon>Eukaryota</taxon>
        <taxon>Fungi</taxon>
        <taxon>Dikarya</taxon>
        <taxon>Ascomycota</taxon>
        <taxon>Saccharomycotina</taxon>
        <taxon>Saccharomycetes</taxon>
        <taxon>Phaffomycetales</taxon>
        <taxon>Wickerhamomycetaceae</taxon>
        <taxon>Wickerhamomyces</taxon>
    </lineage>
</organism>
<evidence type="ECO:0000313" key="2">
    <source>
        <dbReference type="Proteomes" id="UP000774326"/>
    </source>
</evidence>
<name>A0A9P8Q5Y3_WICPI</name>
<keyword evidence="2" id="KW-1185">Reference proteome</keyword>
<protein>
    <submittedName>
        <fullName evidence="1">Uncharacterized protein</fullName>
    </submittedName>
</protein>
<dbReference type="EMBL" id="JAEUBG010002250">
    <property type="protein sequence ID" value="KAH3684947.1"/>
    <property type="molecule type" value="Genomic_DNA"/>
</dbReference>
<comment type="caution">
    <text evidence="1">The sequence shown here is derived from an EMBL/GenBank/DDBJ whole genome shotgun (WGS) entry which is preliminary data.</text>
</comment>